<dbReference type="Proteomes" id="UP000006882">
    <property type="component" value="Chromosome G2"/>
</dbReference>
<evidence type="ECO:0000313" key="1">
    <source>
        <dbReference type="EMBL" id="ONI21195.1"/>
    </source>
</evidence>
<accession>A0A251QEV3</accession>
<sequence>MDPITKLPDVSKIDTFNELSLNAGKYECNKICRHTIVCTLSNELFYIYCSYKTAKEIWENLNKKYVIEDASTQKYAIGNFLQFQMVESKDVSLQIHEYHKLVNKLKNEDVDLPETLVCGSLIEKLPELWKECRTT</sequence>
<evidence type="ECO:0000313" key="2">
    <source>
        <dbReference type="Proteomes" id="UP000006882"/>
    </source>
</evidence>
<dbReference type="AlphaFoldDB" id="A0A251QEV3"/>
<dbReference type="PANTHER" id="PTHR47592">
    <property type="entry name" value="PBF68 PROTEIN"/>
    <property type="match status" value="1"/>
</dbReference>
<reference evidence="1 2" key="1">
    <citation type="journal article" date="2013" name="Nat. Genet.">
        <title>The high-quality draft genome of peach (Prunus persica) identifies unique patterns of genetic diversity, domestication and genome evolution.</title>
        <authorList>
            <consortium name="International Peach Genome Initiative"/>
            <person name="Verde I."/>
            <person name="Abbott A.G."/>
            <person name="Scalabrin S."/>
            <person name="Jung S."/>
            <person name="Shu S."/>
            <person name="Marroni F."/>
            <person name="Zhebentyayeva T."/>
            <person name="Dettori M.T."/>
            <person name="Grimwood J."/>
            <person name="Cattonaro F."/>
            <person name="Zuccolo A."/>
            <person name="Rossini L."/>
            <person name="Jenkins J."/>
            <person name="Vendramin E."/>
            <person name="Meisel L.A."/>
            <person name="Decroocq V."/>
            <person name="Sosinski B."/>
            <person name="Prochnik S."/>
            <person name="Mitros T."/>
            <person name="Policriti A."/>
            <person name="Cipriani G."/>
            <person name="Dondini L."/>
            <person name="Ficklin S."/>
            <person name="Goodstein D.M."/>
            <person name="Xuan P."/>
            <person name="Del Fabbro C."/>
            <person name="Aramini V."/>
            <person name="Copetti D."/>
            <person name="Gonzalez S."/>
            <person name="Horner D.S."/>
            <person name="Falchi R."/>
            <person name="Lucas S."/>
            <person name="Mica E."/>
            <person name="Maldonado J."/>
            <person name="Lazzari B."/>
            <person name="Bielenberg D."/>
            <person name="Pirona R."/>
            <person name="Miculan M."/>
            <person name="Barakat A."/>
            <person name="Testolin R."/>
            <person name="Stella A."/>
            <person name="Tartarini S."/>
            <person name="Tonutti P."/>
            <person name="Arus P."/>
            <person name="Orellana A."/>
            <person name="Wells C."/>
            <person name="Main D."/>
            <person name="Vizzotto G."/>
            <person name="Silva H."/>
            <person name="Salamini F."/>
            <person name="Schmutz J."/>
            <person name="Morgante M."/>
            <person name="Rokhsar D.S."/>
        </authorList>
    </citation>
    <scope>NUCLEOTIDE SEQUENCE [LARGE SCALE GENOMIC DNA]</scope>
    <source>
        <strain evidence="2">cv. Nemared</strain>
    </source>
</reference>
<organism evidence="1 2">
    <name type="scientific">Prunus persica</name>
    <name type="common">Peach</name>
    <name type="synonym">Amygdalus persica</name>
    <dbReference type="NCBI Taxonomy" id="3760"/>
    <lineage>
        <taxon>Eukaryota</taxon>
        <taxon>Viridiplantae</taxon>
        <taxon>Streptophyta</taxon>
        <taxon>Embryophyta</taxon>
        <taxon>Tracheophyta</taxon>
        <taxon>Spermatophyta</taxon>
        <taxon>Magnoliopsida</taxon>
        <taxon>eudicotyledons</taxon>
        <taxon>Gunneridae</taxon>
        <taxon>Pentapetalae</taxon>
        <taxon>rosids</taxon>
        <taxon>fabids</taxon>
        <taxon>Rosales</taxon>
        <taxon>Rosaceae</taxon>
        <taxon>Amygdaloideae</taxon>
        <taxon>Amygdaleae</taxon>
        <taxon>Prunus</taxon>
    </lineage>
</organism>
<dbReference type="EMBL" id="CM007652">
    <property type="protein sequence ID" value="ONI21195.1"/>
    <property type="molecule type" value="Genomic_DNA"/>
</dbReference>
<dbReference type="PANTHER" id="PTHR47592:SF27">
    <property type="entry name" value="OS08G0421700 PROTEIN"/>
    <property type="match status" value="1"/>
</dbReference>
<protein>
    <submittedName>
        <fullName evidence="1">Uncharacterized protein</fullName>
    </submittedName>
</protein>
<dbReference type="Gramene" id="ONI21195">
    <property type="protein sequence ID" value="ONI21195"/>
    <property type="gene ID" value="PRUPE_2G052400"/>
</dbReference>
<gene>
    <name evidence="1" type="ORF">PRUPE_2G052400</name>
</gene>
<proteinExistence type="predicted"/>
<dbReference type="eggNOG" id="ENOG502R1ZX">
    <property type="taxonomic scope" value="Eukaryota"/>
</dbReference>
<keyword evidence="2" id="KW-1185">Reference proteome</keyword>
<dbReference type="Pfam" id="PF14223">
    <property type="entry name" value="Retrotran_gag_2"/>
    <property type="match status" value="1"/>
</dbReference>
<name>A0A251QEV3_PRUPE</name>